<dbReference type="EMBL" id="BMKS01000017">
    <property type="protein sequence ID" value="GGG47886.1"/>
    <property type="molecule type" value="Genomic_DNA"/>
</dbReference>
<dbReference type="AlphaFoldDB" id="A0A8J2ZET9"/>
<feature type="region of interest" description="Disordered" evidence="1">
    <location>
        <begin position="95"/>
        <end position="230"/>
    </location>
</feature>
<gene>
    <name evidence="2" type="ORF">GCM10010964_39090</name>
</gene>
<reference evidence="2 3" key="1">
    <citation type="journal article" date="2014" name="Int. J. Syst. Evol. Microbiol.">
        <title>Complete genome sequence of Corynebacterium casei LMG S-19264T (=DSM 44701T), isolated from a smear-ripened cheese.</title>
        <authorList>
            <consortium name="US DOE Joint Genome Institute (JGI-PGF)"/>
            <person name="Walter F."/>
            <person name="Albersmeier A."/>
            <person name="Kalinowski J."/>
            <person name="Ruckert C."/>
        </authorList>
    </citation>
    <scope>NUCLEOTIDE SEQUENCE [LARGE SCALE GENOMIC DNA]</scope>
    <source>
        <strain evidence="2 3">CGMCC 1.16330</strain>
    </source>
</reference>
<sequence>MIGDGGKGMVAALASGDAGARRRAVAAGVLAASALALPGCAALDVTPPWAPVGARVVDMDSLTVRRVTGGGAAEVPVPPLTPEPGDIWPLQEAPRVTLADPADALRDIPPYRPEGMRAEPPPPAEQRPPPPARRPARRGSSSAPPPPPEPRAELRLPAQPPALPVTPPPARVEGRVIPYPGGQAVTTGGTEQYQTFGEPGTAGGGVAVPEGPTTVLIGPDGRVRVVPTPR</sequence>
<proteinExistence type="predicted"/>
<evidence type="ECO:0000313" key="2">
    <source>
        <dbReference type="EMBL" id="GGG47886.1"/>
    </source>
</evidence>
<keyword evidence="3" id="KW-1185">Reference proteome</keyword>
<name>A0A8J2ZET9_9PROT</name>
<feature type="compositionally biased region" description="Polar residues" evidence="1">
    <location>
        <begin position="184"/>
        <end position="195"/>
    </location>
</feature>
<evidence type="ECO:0000256" key="1">
    <source>
        <dbReference type="SAM" id="MobiDB-lite"/>
    </source>
</evidence>
<protein>
    <submittedName>
        <fullName evidence="2">Uncharacterized protein</fullName>
    </submittedName>
</protein>
<accession>A0A8J2ZET9</accession>
<comment type="caution">
    <text evidence="2">The sequence shown here is derived from an EMBL/GenBank/DDBJ whole genome shotgun (WGS) entry which is preliminary data.</text>
</comment>
<feature type="compositionally biased region" description="Pro residues" evidence="1">
    <location>
        <begin position="119"/>
        <end position="133"/>
    </location>
</feature>
<dbReference type="Proteomes" id="UP000597507">
    <property type="component" value="Unassembled WGS sequence"/>
</dbReference>
<evidence type="ECO:0000313" key="3">
    <source>
        <dbReference type="Proteomes" id="UP000597507"/>
    </source>
</evidence>
<feature type="compositionally biased region" description="Pro residues" evidence="1">
    <location>
        <begin position="158"/>
        <end position="170"/>
    </location>
</feature>
<dbReference type="RefSeq" id="WP_188903324.1">
    <property type="nucleotide sequence ID" value="NZ_BMKS01000017.1"/>
</dbReference>
<organism evidence="2 3">
    <name type="scientific">Caldovatus sediminis</name>
    <dbReference type="NCBI Taxonomy" id="2041189"/>
    <lineage>
        <taxon>Bacteria</taxon>
        <taxon>Pseudomonadati</taxon>
        <taxon>Pseudomonadota</taxon>
        <taxon>Alphaproteobacteria</taxon>
        <taxon>Acetobacterales</taxon>
        <taxon>Roseomonadaceae</taxon>
        <taxon>Caldovatus</taxon>
    </lineage>
</organism>